<gene>
    <name evidence="10" type="ORF">HHI36_007433</name>
</gene>
<evidence type="ECO:0008006" key="12">
    <source>
        <dbReference type="Google" id="ProtNLM"/>
    </source>
</evidence>
<evidence type="ECO:0000256" key="1">
    <source>
        <dbReference type="ARBA" id="ARBA00004323"/>
    </source>
</evidence>
<dbReference type="GO" id="GO:0016740">
    <property type="term" value="F:transferase activity"/>
    <property type="evidence" value="ECO:0007669"/>
    <property type="project" value="UniProtKB-KW"/>
</dbReference>
<dbReference type="Gene3D" id="3.40.50.300">
    <property type="entry name" value="P-loop containing nucleotide triphosphate hydrolases"/>
    <property type="match status" value="1"/>
</dbReference>
<keyword evidence="2" id="KW-0808">Transferase</keyword>
<proteinExistence type="predicted"/>
<keyword evidence="11" id="KW-1185">Reference proteome</keyword>
<evidence type="ECO:0000256" key="6">
    <source>
        <dbReference type="ARBA" id="ARBA00023034"/>
    </source>
</evidence>
<dbReference type="AlphaFoldDB" id="A0ABD2MPI7"/>
<keyword evidence="7 9" id="KW-0472">Membrane</keyword>
<evidence type="ECO:0000256" key="9">
    <source>
        <dbReference type="SAM" id="Phobius"/>
    </source>
</evidence>
<sequence>MNSIFEDAITFHLIENDSVQAKFYSTLNQTHELCKLFSSIINTKFNMNLYFKVKCILYYSCLLTIIVLIFFLNTSGELEEFESELLTLSEVSGLYTVPYINAVTKSMKDLGKMDEINKYVLLMNQVPNCGGEFLILLLQKLQGYNNFRHIRLKRGKQILSSYEQNEFISILNKKMRDEAVPLSFDRSFYFINFTSFDKQSPTYINIIRDPIEKLSSRSHFGKESSLLKCIQMRKKCNIGDDINDFNIPYFCGQDPICRTGNSEGALQMAKNNVEKFYPVVGILEELNKTLVNLENRIPYFFKGALEIYEKKLSVDLPKFQLHMDPIERNTLKSLLKTEYEFYEWVKARLIKQMEVMENYS</sequence>
<dbReference type="PANTHER" id="PTHR12129:SF15">
    <property type="entry name" value="URONYL 2-SULFOTRANSFERASE"/>
    <property type="match status" value="1"/>
</dbReference>
<keyword evidence="6" id="KW-0333">Golgi apparatus</keyword>
<evidence type="ECO:0000313" key="10">
    <source>
        <dbReference type="EMBL" id="KAL3268315.1"/>
    </source>
</evidence>
<dbReference type="Proteomes" id="UP001516400">
    <property type="component" value="Unassembled WGS sequence"/>
</dbReference>
<evidence type="ECO:0000256" key="3">
    <source>
        <dbReference type="ARBA" id="ARBA00022692"/>
    </source>
</evidence>
<dbReference type="InterPro" id="IPR027417">
    <property type="entry name" value="P-loop_NTPase"/>
</dbReference>
<feature type="transmembrane region" description="Helical" evidence="9">
    <location>
        <begin position="56"/>
        <end position="73"/>
    </location>
</feature>
<keyword evidence="3 9" id="KW-0812">Transmembrane</keyword>
<keyword evidence="4" id="KW-0735">Signal-anchor</keyword>
<dbReference type="PANTHER" id="PTHR12129">
    <property type="entry name" value="HEPARAN SULFATE 2-O-SULFOTRANSFERASE"/>
    <property type="match status" value="1"/>
</dbReference>
<evidence type="ECO:0000256" key="2">
    <source>
        <dbReference type="ARBA" id="ARBA00022679"/>
    </source>
</evidence>
<evidence type="ECO:0000256" key="7">
    <source>
        <dbReference type="ARBA" id="ARBA00023136"/>
    </source>
</evidence>
<evidence type="ECO:0000256" key="5">
    <source>
        <dbReference type="ARBA" id="ARBA00022989"/>
    </source>
</evidence>
<name>A0ABD2MPI7_9CUCU</name>
<protein>
    <recommendedName>
        <fullName evidence="12">Uronyl 2-sulfotransferase</fullName>
    </recommendedName>
</protein>
<keyword evidence="5 9" id="KW-1133">Transmembrane helix</keyword>
<evidence type="ECO:0000313" key="11">
    <source>
        <dbReference type="Proteomes" id="UP001516400"/>
    </source>
</evidence>
<dbReference type="GO" id="GO:0000139">
    <property type="term" value="C:Golgi membrane"/>
    <property type="evidence" value="ECO:0007669"/>
    <property type="project" value="UniProtKB-SubCell"/>
</dbReference>
<dbReference type="InterPro" id="IPR007734">
    <property type="entry name" value="Heparan_SO4_2-O-STrfase"/>
</dbReference>
<accession>A0ABD2MPI7</accession>
<organism evidence="10 11">
    <name type="scientific">Cryptolaemus montrouzieri</name>
    <dbReference type="NCBI Taxonomy" id="559131"/>
    <lineage>
        <taxon>Eukaryota</taxon>
        <taxon>Metazoa</taxon>
        <taxon>Ecdysozoa</taxon>
        <taxon>Arthropoda</taxon>
        <taxon>Hexapoda</taxon>
        <taxon>Insecta</taxon>
        <taxon>Pterygota</taxon>
        <taxon>Neoptera</taxon>
        <taxon>Endopterygota</taxon>
        <taxon>Coleoptera</taxon>
        <taxon>Polyphaga</taxon>
        <taxon>Cucujiformia</taxon>
        <taxon>Coccinelloidea</taxon>
        <taxon>Coccinellidae</taxon>
        <taxon>Scymninae</taxon>
        <taxon>Scymnini</taxon>
        <taxon>Cryptolaemus</taxon>
    </lineage>
</organism>
<comment type="subcellular location">
    <subcellularLocation>
        <location evidence="1">Golgi apparatus membrane</location>
        <topology evidence="1">Single-pass type II membrane protein</topology>
    </subcellularLocation>
</comment>
<comment type="caution">
    <text evidence="10">The sequence shown here is derived from an EMBL/GenBank/DDBJ whole genome shotgun (WGS) entry which is preliminary data.</text>
</comment>
<evidence type="ECO:0000256" key="8">
    <source>
        <dbReference type="ARBA" id="ARBA00023180"/>
    </source>
</evidence>
<dbReference type="EMBL" id="JABFTP020000021">
    <property type="protein sequence ID" value="KAL3268315.1"/>
    <property type="molecule type" value="Genomic_DNA"/>
</dbReference>
<keyword evidence="8" id="KW-0325">Glycoprotein</keyword>
<reference evidence="10 11" key="1">
    <citation type="journal article" date="2021" name="BMC Biol.">
        <title>Horizontally acquired antibacterial genes associated with adaptive radiation of ladybird beetles.</title>
        <authorList>
            <person name="Li H.S."/>
            <person name="Tang X.F."/>
            <person name="Huang Y.H."/>
            <person name="Xu Z.Y."/>
            <person name="Chen M.L."/>
            <person name="Du X.Y."/>
            <person name="Qiu B.Y."/>
            <person name="Chen P.T."/>
            <person name="Zhang W."/>
            <person name="Slipinski A."/>
            <person name="Escalona H.E."/>
            <person name="Waterhouse R.M."/>
            <person name="Zwick A."/>
            <person name="Pang H."/>
        </authorList>
    </citation>
    <scope>NUCLEOTIDE SEQUENCE [LARGE SCALE GENOMIC DNA]</scope>
    <source>
        <strain evidence="10">SYSU2018</strain>
    </source>
</reference>
<evidence type="ECO:0000256" key="4">
    <source>
        <dbReference type="ARBA" id="ARBA00022968"/>
    </source>
</evidence>